<feature type="region of interest" description="Disordered" evidence="1">
    <location>
        <begin position="78"/>
        <end position="102"/>
    </location>
</feature>
<protein>
    <submittedName>
        <fullName evidence="2">Uncharacterized protein</fullName>
    </submittedName>
</protein>
<name>A0A815XJG7_9BILA</name>
<dbReference type="Gene3D" id="2.120.10.30">
    <property type="entry name" value="TolB, C-terminal domain"/>
    <property type="match status" value="1"/>
</dbReference>
<dbReference type="AlphaFoldDB" id="A0A815XJG7"/>
<dbReference type="Proteomes" id="UP000663889">
    <property type="component" value="Unassembled WGS sequence"/>
</dbReference>
<dbReference type="InterPro" id="IPR011042">
    <property type="entry name" value="6-blade_b-propeller_TolB-like"/>
</dbReference>
<evidence type="ECO:0000256" key="1">
    <source>
        <dbReference type="SAM" id="MobiDB-lite"/>
    </source>
</evidence>
<comment type="caution">
    <text evidence="2">The sequence shown here is derived from an EMBL/GenBank/DDBJ whole genome shotgun (WGS) entry which is preliminary data.</text>
</comment>
<sequence length="102" mass="11024">MSEKKKNKWNFFIEILGPGGLAWNKRGKTVIGNGMGSGPDQLYLPNGIFIEPKTHILYIADMSNSRIQKRYPNGDIKTAAGQANGTSGKAPNMLSGPADIFA</sequence>
<gene>
    <name evidence="2" type="ORF">SEV965_LOCUS39029</name>
</gene>
<reference evidence="2" key="1">
    <citation type="submission" date="2021-02" db="EMBL/GenBank/DDBJ databases">
        <authorList>
            <person name="Nowell W R."/>
        </authorList>
    </citation>
    <scope>NUCLEOTIDE SEQUENCE</scope>
</reference>
<evidence type="ECO:0000313" key="3">
    <source>
        <dbReference type="Proteomes" id="UP000663889"/>
    </source>
</evidence>
<organism evidence="2 3">
    <name type="scientific">Rotaria sordida</name>
    <dbReference type="NCBI Taxonomy" id="392033"/>
    <lineage>
        <taxon>Eukaryota</taxon>
        <taxon>Metazoa</taxon>
        <taxon>Spiralia</taxon>
        <taxon>Gnathifera</taxon>
        <taxon>Rotifera</taxon>
        <taxon>Eurotatoria</taxon>
        <taxon>Bdelloidea</taxon>
        <taxon>Philodinida</taxon>
        <taxon>Philodinidae</taxon>
        <taxon>Rotaria</taxon>
    </lineage>
</organism>
<proteinExistence type="predicted"/>
<dbReference type="EMBL" id="CAJNOU010011648">
    <property type="protein sequence ID" value="CAF1558213.1"/>
    <property type="molecule type" value="Genomic_DNA"/>
</dbReference>
<evidence type="ECO:0000313" key="2">
    <source>
        <dbReference type="EMBL" id="CAF1558213.1"/>
    </source>
</evidence>
<accession>A0A815XJG7</accession>
<feature type="non-terminal residue" evidence="2">
    <location>
        <position position="102"/>
    </location>
</feature>